<dbReference type="InterPro" id="IPR036397">
    <property type="entry name" value="RNaseH_sf"/>
</dbReference>
<dbReference type="EMBL" id="ABDF02000091">
    <property type="protein sequence ID" value="EHK16047.1"/>
    <property type="molecule type" value="Genomic_DNA"/>
</dbReference>
<gene>
    <name evidence="2" type="ORF">TRIVIDRAFT_227979</name>
</gene>
<dbReference type="GO" id="GO:0004523">
    <property type="term" value="F:RNA-DNA hybrid ribonuclease activity"/>
    <property type="evidence" value="ECO:0007669"/>
    <property type="project" value="InterPro"/>
</dbReference>
<evidence type="ECO:0000259" key="1">
    <source>
        <dbReference type="PROSITE" id="PS50879"/>
    </source>
</evidence>
<dbReference type="InParanoid" id="G9NB38"/>
<sequence length="260" mass="28851">MDSEDQVFILVGSTARFIPQGEEQIIGPENTINLVLDPKPLPVRIPLIYCNVCGVSWLVGQKGREAAAGHPSHYTLDHIYAGTRRSLVAFIDGACPANGQGALQASIGVYFGPESPNNISRVISTYRPTNQLAEITAAVEAMRQVRSIIMPERRALVKASLPGSHPDALRDIRHFTLVLATDSSYLVDCMCDFMPQWNLDETEGIYYNRRGDAIKNSEGFWTLYEEIKLLSAVGVRVKWYHIPRGFNYEADALANAALRK</sequence>
<reference evidence="2 3" key="1">
    <citation type="journal article" date="2011" name="Genome Biol.">
        <title>Comparative genome sequence analysis underscores mycoparasitism as the ancestral life style of Trichoderma.</title>
        <authorList>
            <person name="Kubicek C.P."/>
            <person name="Herrera-Estrella A."/>
            <person name="Seidl-Seiboth V."/>
            <person name="Martinez D.A."/>
            <person name="Druzhinina I.S."/>
            <person name="Thon M."/>
            <person name="Zeilinger S."/>
            <person name="Casas-Flores S."/>
            <person name="Horwitz B.A."/>
            <person name="Mukherjee P.K."/>
            <person name="Mukherjee M."/>
            <person name="Kredics L."/>
            <person name="Alcaraz L.D."/>
            <person name="Aerts A."/>
            <person name="Antal Z."/>
            <person name="Atanasova L."/>
            <person name="Cervantes-Badillo M.G."/>
            <person name="Challacombe J."/>
            <person name="Chertkov O."/>
            <person name="McCluskey K."/>
            <person name="Coulpier F."/>
            <person name="Deshpande N."/>
            <person name="von Doehren H."/>
            <person name="Ebbole D.J."/>
            <person name="Esquivel-Naranjo E.U."/>
            <person name="Fekete E."/>
            <person name="Flipphi M."/>
            <person name="Glaser F."/>
            <person name="Gomez-Rodriguez E.Y."/>
            <person name="Gruber S."/>
            <person name="Han C."/>
            <person name="Henrissat B."/>
            <person name="Hermosa R."/>
            <person name="Hernandez-Onate M."/>
            <person name="Karaffa L."/>
            <person name="Kosti I."/>
            <person name="Le Crom S."/>
            <person name="Lindquist E."/>
            <person name="Lucas S."/>
            <person name="Luebeck M."/>
            <person name="Luebeck P.S."/>
            <person name="Margeot A."/>
            <person name="Metz B."/>
            <person name="Misra M."/>
            <person name="Nevalainen H."/>
            <person name="Omann M."/>
            <person name="Packer N."/>
            <person name="Perrone G."/>
            <person name="Uresti-Rivera E.E."/>
            <person name="Salamov A."/>
            <person name="Schmoll M."/>
            <person name="Seiboth B."/>
            <person name="Shapiro H."/>
            <person name="Sukno S."/>
            <person name="Tamayo-Ramos J.A."/>
            <person name="Tisch D."/>
            <person name="Wiest A."/>
            <person name="Wilkinson H.H."/>
            <person name="Zhang M."/>
            <person name="Coutinho P.M."/>
            <person name="Kenerley C.M."/>
            <person name="Monte E."/>
            <person name="Baker S.E."/>
            <person name="Grigoriev I.V."/>
        </authorList>
    </citation>
    <scope>NUCLEOTIDE SEQUENCE [LARGE SCALE GENOMIC DNA]</scope>
    <source>
        <strain evidence="3">Gv29-8 / FGSC 10586</strain>
    </source>
</reference>
<dbReference type="STRING" id="413071.G9NB38"/>
<dbReference type="Gene3D" id="3.30.420.10">
    <property type="entry name" value="Ribonuclease H-like superfamily/Ribonuclease H"/>
    <property type="match status" value="1"/>
</dbReference>
<dbReference type="VEuPathDB" id="FungiDB:TRIVIDRAFT_227979"/>
<name>G9NB38_HYPVG</name>
<evidence type="ECO:0000313" key="2">
    <source>
        <dbReference type="EMBL" id="EHK16047.1"/>
    </source>
</evidence>
<dbReference type="RefSeq" id="XP_013950249.1">
    <property type="nucleotide sequence ID" value="XM_014094774.1"/>
</dbReference>
<dbReference type="AlphaFoldDB" id="G9NB38"/>
<dbReference type="eggNOG" id="KOG3752">
    <property type="taxonomic scope" value="Eukaryota"/>
</dbReference>
<dbReference type="Proteomes" id="UP000007115">
    <property type="component" value="Unassembled WGS sequence"/>
</dbReference>
<dbReference type="OrthoDB" id="245563at2759"/>
<proteinExistence type="predicted"/>
<accession>G9NB38</accession>
<dbReference type="SUPFAM" id="SSF53098">
    <property type="entry name" value="Ribonuclease H-like"/>
    <property type="match status" value="1"/>
</dbReference>
<dbReference type="CDD" id="cd13934">
    <property type="entry name" value="RNase_H_Dikarya_like"/>
    <property type="match status" value="1"/>
</dbReference>
<dbReference type="GO" id="GO:0003676">
    <property type="term" value="F:nucleic acid binding"/>
    <property type="evidence" value="ECO:0007669"/>
    <property type="project" value="InterPro"/>
</dbReference>
<dbReference type="OMA" id="VWIGGHE"/>
<dbReference type="HOGENOM" id="CLU_987046_0_0_1"/>
<organism evidence="2 3">
    <name type="scientific">Hypocrea virens (strain Gv29-8 / FGSC 10586)</name>
    <name type="common">Gliocladium virens</name>
    <name type="synonym">Trichoderma virens</name>
    <dbReference type="NCBI Taxonomy" id="413071"/>
    <lineage>
        <taxon>Eukaryota</taxon>
        <taxon>Fungi</taxon>
        <taxon>Dikarya</taxon>
        <taxon>Ascomycota</taxon>
        <taxon>Pezizomycotina</taxon>
        <taxon>Sordariomycetes</taxon>
        <taxon>Hypocreomycetidae</taxon>
        <taxon>Hypocreales</taxon>
        <taxon>Hypocreaceae</taxon>
        <taxon>Trichoderma</taxon>
    </lineage>
</organism>
<protein>
    <recommendedName>
        <fullName evidence="1">RNase H type-1 domain-containing protein</fullName>
    </recommendedName>
</protein>
<keyword evidence="3" id="KW-1185">Reference proteome</keyword>
<dbReference type="GeneID" id="25792126"/>
<comment type="caution">
    <text evidence="2">The sequence shown here is derived from an EMBL/GenBank/DDBJ whole genome shotgun (WGS) entry which is preliminary data.</text>
</comment>
<dbReference type="InterPro" id="IPR012337">
    <property type="entry name" value="RNaseH-like_sf"/>
</dbReference>
<feature type="domain" description="RNase H type-1" evidence="1">
    <location>
        <begin position="83"/>
        <end position="259"/>
    </location>
</feature>
<evidence type="ECO:0000313" key="3">
    <source>
        <dbReference type="Proteomes" id="UP000007115"/>
    </source>
</evidence>
<dbReference type="PROSITE" id="PS50879">
    <property type="entry name" value="RNASE_H_1"/>
    <property type="match status" value="1"/>
</dbReference>
<dbReference type="InterPro" id="IPR002156">
    <property type="entry name" value="RNaseH_domain"/>
</dbReference>